<keyword evidence="1" id="KW-0472">Membrane</keyword>
<evidence type="ECO:0000313" key="2">
    <source>
        <dbReference type="EMBL" id="NEM97196.1"/>
    </source>
</evidence>
<proteinExistence type="predicted"/>
<accession>A0A6B3LSK8</accession>
<sequence>MKFASDKQAHYQVEGSFRADGEANRAVFYPLAACDWKREEGGYWSTYEFDGWQMINFLLVLIMVDTVTGVYAAWKTSTSGVYSFKLHSIFEKL</sequence>
<evidence type="ECO:0000256" key="1">
    <source>
        <dbReference type="SAM" id="Phobius"/>
    </source>
</evidence>
<name>A0A6B3LSK8_9BACT</name>
<dbReference type="EMBL" id="JAAGWD010000002">
    <property type="protein sequence ID" value="NEM97196.1"/>
    <property type="molecule type" value="Genomic_DNA"/>
</dbReference>
<organism evidence="2 3">
    <name type="scientific">Pontibacter burrus</name>
    <dbReference type="NCBI Taxonomy" id="2704466"/>
    <lineage>
        <taxon>Bacteria</taxon>
        <taxon>Pseudomonadati</taxon>
        <taxon>Bacteroidota</taxon>
        <taxon>Cytophagia</taxon>
        <taxon>Cytophagales</taxon>
        <taxon>Hymenobacteraceae</taxon>
        <taxon>Pontibacter</taxon>
    </lineage>
</organism>
<protein>
    <submittedName>
        <fullName evidence="2">Uncharacterized protein</fullName>
    </submittedName>
</protein>
<keyword evidence="1" id="KW-0812">Transmembrane</keyword>
<dbReference type="AlphaFoldDB" id="A0A6B3LSK8"/>
<dbReference type="RefSeq" id="WP_163913363.1">
    <property type="nucleotide sequence ID" value="NZ_JAAGWD010000002.1"/>
</dbReference>
<keyword evidence="1" id="KW-1133">Transmembrane helix</keyword>
<keyword evidence="3" id="KW-1185">Reference proteome</keyword>
<reference evidence="2 3" key="1">
    <citation type="submission" date="2020-02" db="EMBL/GenBank/DDBJ databases">
        <authorList>
            <person name="Kim M.K."/>
        </authorList>
    </citation>
    <scope>NUCLEOTIDE SEQUENCE [LARGE SCALE GENOMIC DNA]</scope>
    <source>
        <strain evidence="2 3">BT327</strain>
    </source>
</reference>
<gene>
    <name evidence="2" type="ORF">GXP69_05785</name>
</gene>
<feature type="transmembrane region" description="Helical" evidence="1">
    <location>
        <begin position="54"/>
        <end position="74"/>
    </location>
</feature>
<evidence type="ECO:0000313" key="3">
    <source>
        <dbReference type="Proteomes" id="UP000474777"/>
    </source>
</evidence>
<comment type="caution">
    <text evidence="2">The sequence shown here is derived from an EMBL/GenBank/DDBJ whole genome shotgun (WGS) entry which is preliminary data.</text>
</comment>
<dbReference type="Proteomes" id="UP000474777">
    <property type="component" value="Unassembled WGS sequence"/>
</dbReference>